<gene>
    <name evidence="3" type="ORF">MELIAE_LOCUS6226</name>
</gene>
<name>A0A9P0B1S7_BRAAE</name>
<dbReference type="PANTHER" id="PTHR44665">
    <property type="entry name" value="DNAJ HOMOLOG SUBFAMILY C MEMBER 14"/>
    <property type="match status" value="1"/>
</dbReference>
<feature type="region of interest" description="Disordered" evidence="1">
    <location>
        <begin position="189"/>
        <end position="378"/>
    </location>
</feature>
<dbReference type="CDD" id="cd06257">
    <property type="entry name" value="DnaJ"/>
    <property type="match status" value="1"/>
</dbReference>
<sequence>MSDKNRNYTNGAMEKIIGNITGEMQNSDGQYVPLAFTPPPTTQMNWNQPQNSYINHYNINEPPRPAMDHYNANFYANQSLYEPSPFQDFEAYKPSNPDLNLLDRLFTPSVQHIPDNLMQNQPVETSHTLIDNLVGNWVMPNNSGTYTPFGTDTFKPNVFEIHYDRDNNSSKKNHQFYEDTRIIDEEKQFPFGRDPRKPRMVAEVKPMRPSYSDVLTKPVPTTQTNTKPVKNDVNKEQKPKKDNKKQKSDKIQKNINRSNITMENRDLNTQKPEKIFKNTAKNQLPRKWASLDNISEKPEEKKKKSEITNKPNKKINKTVNDIEDSDQSDTLKTETFSTSKNGVKKITKPIGRNKPNDSFGSNNERPPGKRNQRTRKRETHVPFGVFGQKLKQYTKGWWKLITVFVLWLFNLISDICSLSIHISKDLAFITWTWLRVHCSLFLETTNSIFKNIRLFNWIRDKFKGRKRVEEEDEQRPFTPKGLQNNINMPTTGDEAMRRLLACKGKDPYSILGVAPACTDDDIKRYYKRQAFLVHPDKNPLPGAEEAFKILVHAFDMICEPERRAAYDRGVVESAQVVQAWSELNDLLQQLQQKVEAAANTIRCSACGFRHKRIKVERPSYAARNCNTCKIHHAAREGDIWAEARVMGFLWHYFACMEGNVYDITEWAGCQKESLKHLRPDSHHVQYRIALGKQSQPPRRNSASPRTDRPDLENLLNTLYGQQNDLSSQGTRRRNKKANK</sequence>
<evidence type="ECO:0000313" key="4">
    <source>
        <dbReference type="Proteomes" id="UP001154078"/>
    </source>
</evidence>
<dbReference type="EMBL" id="OV121135">
    <property type="protein sequence ID" value="CAH0554688.1"/>
    <property type="molecule type" value="Genomic_DNA"/>
</dbReference>
<dbReference type="Pfam" id="PF00226">
    <property type="entry name" value="DnaJ"/>
    <property type="match status" value="1"/>
</dbReference>
<evidence type="ECO:0000313" key="3">
    <source>
        <dbReference type="EMBL" id="CAH0554688.1"/>
    </source>
</evidence>
<dbReference type="PRINTS" id="PR00625">
    <property type="entry name" value="JDOMAIN"/>
</dbReference>
<protein>
    <recommendedName>
        <fullName evidence="2">J domain-containing protein</fullName>
    </recommendedName>
</protein>
<dbReference type="SMART" id="SM00271">
    <property type="entry name" value="DnaJ"/>
    <property type="match status" value="1"/>
</dbReference>
<dbReference type="InterPro" id="IPR032843">
    <property type="entry name" value="Jiv"/>
</dbReference>
<reference evidence="3" key="1">
    <citation type="submission" date="2021-12" db="EMBL/GenBank/DDBJ databases">
        <authorList>
            <person name="King R."/>
        </authorList>
    </citation>
    <scope>NUCLEOTIDE SEQUENCE</scope>
</reference>
<dbReference type="SUPFAM" id="SSF46565">
    <property type="entry name" value="Chaperone J-domain"/>
    <property type="match status" value="1"/>
</dbReference>
<dbReference type="Gene3D" id="1.10.287.110">
    <property type="entry name" value="DnaJ domain"/>
    <property type="match status" value="1"/>
</dbReference>
<feature type="compositionally biased region" description="Basic and acidic residues" evidence="1">
    <location>
        <begin position="294"/>
        <end position="307"/>
    </location>
</feature>
<feature type="domain" description="J" evidence="2">
    <location>
        <begin position="506"/>
        <end position="570"/>
    </location>
</feature>
<evidence type="ECO:0000256" key="1">
    <source>
        <dbReference type="SAM" id="MobiDB-lite"/>
    </source>
</evidence>
<dbReference type="PANTHER" id="PTHR44665:SF1">
    <property type="entry name" value="DNAJ HOMOLOG SUBFAMILY C MEMBER 14"/>
    <property type="match status" value="1"/>
</dbReference>
<feature type="compositionally biased region" description="Polar residues" evidence="1">
    <location>
        <begin position="219"/>
        <end position="228"/>
    </location>
</feature>
<keyword evidence="4" id="KW-1185">Reference proteome</keyword>
<feature type="compositionally biased region" description="Basic and acidic residues" evidence="1">
    <location>
        <begin position="229"/>
        <end position="252"/>
    </location>
</feature>
<feature type="compositionally biased region" description="Polar residues" evidence="1">
    <location>
        <begin position="692"/>
        <end position="704"/>
    </location>
</feature>
<feature type="region of interest" description="Disordered" evidence="1">
    <location>
        <begin position="691"/>
        <end position="711"/>
    </location>
</feature>
<feature type="compositionally biased region" description="Basic residues" evidence="1">
    <location>
        <begin position="368"/>
        <end position="378"/>
    </location>
</feature>
<dbReference type="InterPro" id="IPR052317">
    <property type="entry name" value="Viral_replicn-host_int_reg"/>
</dbReference>
<dbReference type="Proteomes" id="UP001154078">
    <property type="component" value="Chromosome 4"/>
</dbReference>
<dbReference type="PROSITE" id="PS50076">
    <property type="entry name" value="DNAJ_2"/>
    <property type="match status" value="1"/>
</dbReference>
<feature type="compositionally biased region" description="Basic and acidic residues" evidence="1">
    <location>
        <begin position="263"/>
        <end position="276"/>
    </location>
</feature>
<organism evidence="3 4">
    <name type="scientific">Brassicogethes aeneus</name>
    <name type="common">Rape pollen beetle</name>
    <name type="synonym">Meligethes aeneus</name>
    <dbReference type="NCBI Taxonomy" id="1431903"/>
    <lineage>
        <taxon>Eukaryota</taxon>
        <taxon>Metazoa</taxon>
        <taxon>Ecdysozoa</taxon>
        <taxon>Arthropoda</taxon>
        <taxon>Hexapoda</taxon>
        <taxon>Insecta</taxon>
        <taxon>Pterygota</taxon>
        <taxon>Neoptera</taxon>
        <taxon>Endopterygota</taxon>
        <taxon>Coleoptera</taxon>
        <taxon>Polyphaga</taxon>
        <taxon>Cucujiformia</taxon>
        <taxon>Nitidulidae</taxon>
        <taxon>Meligethinae</taxon>
        <taxon>Brassicogethes</taxon>
    </lineage>
</organism>
<dbReference type="OrthoDB" id="1507364at2759"/>
<feature type="compositionally biased region" description="Polar residues" evidence="1">
    <location>
        <begin position="328"/>
        <end position="341"/>
    </location>
</feature>
<evidence type="ECO:0000259" key="2">
    <source>
        <dbReference type="PROSITE" id="PS50076"/>
    </source>
</evidence>
<proteinExistence type="predicted"/>
<dbReference type="AlphaFoldDB" id="A0A9P0B1S7"/>
<dbReference type="InterPro" id="IPR036869">
    <property type="entry name" value="J_dom_sf"/>
</dbReference>
<dbReference type="Pfam" id="PF14901">
    <property type="entry name" value="Jiv90"/>
    <property type="match status" value="1"/>
</dbReference>
<feature type="compositionally biased region" description="Basic and acidic residues" evidence="1">
    <location>
        <begin position="189"/>
        <end position="206"/>
    </location>
</feature>
<dbReference type="InterPro" id="IPR001623">
    <property type="entry name" value="DnaJ_domain"/>
</dbReference>
<accession>A0A9P0B1S7</accession>